<dbReference type="NCBIfam" id="TIGR02937">
    <property type="entry name" value="sigma70-ECF"/>
    <property type="match status" value="1"/>
</dbReference>
<protein>
    <submittedName>
        <fullName evidence="8">Sigma-70 family RNA polymerase sigma factor</fullName>
    </submittedName>
</protein>
<dbReference type="EMBL" id="JAABOO010000003">
    <property type="protein sequence ID" value="NER14361.1"/>
    <property type="molecule type" value="Genomic_DNA"/>
</dbReference>
<evidence type="ECO:0000256" key="3">
    <source>
        <dbReference type="ARBA" id="ARBA00023082"/>
    </source>
</evidence>
<dbReference type="PANTHER" id="PTHR43133">
    <property type="entry name" value="RNA POLYMERASE ECF-TYPE SIGMA FACTO"/>
    <property type="match status" value="1"/>
</dbReference>
<comment type="caution">
    <text evidence="8">The sequence shown here is derived from an EMBL/GenBank/DDBJ whole genome shotgun (WGS) entry which is preliminary data.</text>
</comment>
<name>A0A6P0ULY9_9FLAO</name>
<dbReference type="InterPro" id="IPR036388">
    <property type="entry name" value="WH-like_DNA-bd_sf"/>
</dbReference>
<dbReference type="PANTHER" id="PTHR43133:SF8">
    <property type="entry name" value="RNA POLYMERASE SIGMA FACTOR HI_1459-RELATED"/>
    <property type="match status" value="1"/>
</dbReference>
<evidence type="ECO:0000259" key="6">
    <source>
        <dbReference type="Pfam" id="PF04542"/>
    </source>
</evidence>
<comment type="similarity">
    <text evidence="1">Belongs to the sigma-70 factor family. ECF subfamily.</text>
</comment>
<dbReference type="Gene3D" id="1.10.10.10">
    <property type="entry name" value="Winged helix-like DNA-binding domain superfamily/Winged helix DNA-binding domain"/>
    <property type="match status" value="1"/>
</dbReference>
<evidence type="ECO:0000259" key="7">
    <source>
        <dbReference type="Pfam" id="PF08281"/>
    </source>
</evidence>
<dbReference type="Proteomes" id="UP000468581">
    <property type="component" value="Unassembled WGS sequence"/>
</dbReference>
<dbReference type="InterPro" id="IPR013325">
    <property type="entry name" value="RNA_pol_sigma_r2"/>
</dbReference>
<organism evidence="8 9">
    <name type="scientific">Leptobacterium flavescens</name>
    <dbReference type="NCBI Taxonomy" id="472055"/>
    <lineage>
        <taxon>Bacteria</taxon>
        <taxon>Pseudomonadati</taxon>
        <taxon>Bacteroidota</taxon>
        <taxon>Flavobacteriia</taxon>
        <taxon>Flavobacteriales</taxon>
        <taxon>Flavobacteriaceae</taxon>
        <taxon>Leptobacterium</taxon>
    </lineage>
</organism>
<dbReference type="InterPro" id="IPR007627">
    <property type="entry name" value="RNA_pol_sigma70_r2"/>
</dbReference>
<dbReference type="SUPFAM" id="SSF88659">
    <property type="entry name" value="Sigma3 and sigma4 domains of RNA polymerase sigma factors"/>
    <property type="match status" value="1"/>
</dbReference>
<dbReference type="AlphaFoldDB" id="A0A6P0ULY9"/>
<dbReference type="InterPro" id="IPR039425">
    <property type="entry name" value="RNA_pol_sigma-70-like"/>
</dbReference>
<evidence type="ECO:0000313" key="9">
    <source>
        <dbReference type="Proteomes" id="UP000468581"/>
    </source>
</evidence>
<evidence type="ECO:0000256" key="5">
    <source>
        <dbReference type="ARBA" id="ARBA00023163"/>
    </source>
</evidence>
<dbReference type="Pfam" id="PF04542">
    <property type="entry name" value="Sigma70_r2"/>
    <property type="match status" value="1"/>
</dbReference>
<dbReference type="Gene3D" id="1.10.1740.10">
    <property type="match status" value="1"/>
</dbReference>
<dbReference type="InterPro" id="IPR013249">
    <property type="entry name" value="RNA_pol_sigma70_r4_t2"/>
</dbReference>
<evidence type="ECO:0000256" key="2">
    <source>
        <dbReference type="ARBA" id="ARBA00023015"/>
    </source>
</evidence>
<dbReference type="RefSeq" id="WP_163607655.1">
    <property type="nucleotide sequence ID" value="NZ_JAABOO010000003.1"/>
</dbReference>
<dbReference type="Pfam" id="PF08281">
    <property type="entry name" value="Sigma70_r4_2"/>
    <property type="match status" value="1"/>
</dbReference>
<dbReference type="GO" id="GO:0016987">
    <property type="term" value="F:sigma factor activity"/>
    <property type="evidence" value="ECO:0007669"/>
    <property type="project" value="UniProtKB-KW"/>
</dbReference>
<feature type="domain" description="RNA polymerase sigma factor 70 region 4 type 2" evidence="7">
    <location>
        <begin position="117"/>
        <end position="169"/>
    </location>
</feature>
<dbReference type="InterPro" id="IPR013324">
    <property type="entry name" value="RNA_pol_sigma_r3/r4-like"/>
</dbReference>
<keyword evidence="4" id="KW-0238">DNA-binding</keyword>
<reference evidence="8 9" key="1">
    <citation type="submission" date="2020-01" db="EMBL/GenBank/DDBJ databases">
        <title>Leptobacterium flavescens.</title>
        <authorList>
            <person name="Wang G."/>
        </authorList>
    </citation>
    <scope>NUCLEOTIDE SEQUENCE [LARGE SCALE GENOMIC DNA]</scope>
    <source>
        <strain evidence="8 9">KCTC 22160</strain>
    </source>
</reference>
<dbReference type="InterPro" id="IPR014284">
    <property type="entry name" value="RNA_pol_sigma-70_dom"/>
</dbReference>
<gene>
    <name evidence="8" type="ORF">GWK08_12985</name>
</gene>
<accession>A0A6P0ULY9</accession>
<keyword evidence="9" id="KW-1185">Reference proteome</keyword>
<dbReference type="SUPFAM" id="SSF88946">
    <property type="entry name" value="Sigma2 domain of RNA polymerase sigma factors"/>
    <property type="match status" value="1"/>
</dbReference>
<proteinExistence type="inferred from homology"/>
<evidence type="ECO:0000313" key="8">
    <source>
        <dbReference type="EMBL" id="NER14361.1"/>
    </source>
</evidence>
<dbReference type="GO" id="GO:0006352">
    <property type="term" value="P:DNA-templated transcription initiation"/>
    <property type="evidence" value="ECO:0007669"/>
    <property type="project" value="InterPro"/>
</dbReference>
<evidence type="ECO:0000256" key="1">
    <source>
        <dbReference type="ARBA" id="ARBA00010641"/>
    </source>
</evidence>
<dbReference type="CDD" id="cd06171">
    <property type="entry name" value="Sigma70_r4"/>
    <property type="match status" value="1"/>
</dbReference>
<sequence>MESLTDEELMILVANGNIDMARHLFDRYHVRIYNYLLGMTKNREVSRDITQEVFYKLIKYRGSYGKTRFSSWIYTIARNLCNDHFQNLKNKDYSWDEVEFRAGKPDSNTIEQKENTEQLNRALNMLNKQERELILMSRFQKMRYQEIAEITGLSIAAVKTRIHRAMHKLRTYYFQNIEL</sequence>
<keyword evidence="2" id="KW-0805">Transcription regulation</keyword>
<keyword evidence="3" id="KW-0731">Sigma factor</keyword>
<feature type="domain" description="RNA polymerase sigma-70 region 2" evidence="6">
    <location>
        <begin position="24"/>
        <end position="87"/>
    </location>
</feature>
<evidence type="ECO:0000256" key="4">
    <source>
        <dbReference type="ARBA" id="ARBA00023125"/>
    </source>
</evidence>
<keyword evidence="5" id="KW-0804">Transcription</keyword>
<dbReference type="GO" id="GO:0003677">
    <property type="term" value="F:DNA binding"/>
    <property type="evidence" value="ECO:0007669"/>
    <property type="project" value="UniProtKB-KW"/>
</dbReference>